<evidence type="ECO:0000259" key="6">
    <source>
        <dbReference type="Pfam" id="PF13515"/>
    </source>
</evidence>
<keyword evidence="3 5" id="KW-1133">Transmembrane helix</keyword>
<feature type="transmembrane region" description="Helical" evidence="5">
    <location>
        <begin position="21"/>
        <end position="39"/>
    </location>
</feature>
<dbReference type="Pfam" id="PF13515">
    <property type="entry name" value="FUSC_2"/>
    <property type="match status" value="1"/>
</dbReference>
<evidence type="ECO:0000256" key="2">
    <source>
        <dbReference type="ARBA" id="ARBA00022692"/>
    </source>
</evidence>
<keyword evidence="8" id="KW-1185">Reference proteome</keyword>
<name>A0A1U9JW42_9HYPH</name>
<organism evidence="7 8">
    <name type="scientific">Candidatus Tokpelaia hoelldobleri</name>
    <dbReference type="NCBI Taxonomy" id="1902579"/>
    <lineage>
        <taxon>Bacteria</taxon>
        <taxon>Pseudomonadati</taxon>
        <taxon>Pseudomonadota</taxon>
        <taxon>Alphaproteobacteria</taxon>
        <taxon>Hyphomicrobiales</taxon>
        <taxon>Candidatus Tokpelaia</taxon>
    </lineage>
</organism>
<dbReference type="Proteomes" id="UP000188912">
    <property type="component" value="Chromosome"/>
</dbReference>
<dbReference type="AlphaFoldDB" id="A0A1U9JW42"/>
<dbReference type="InterPro" id="IPR049453">
    <property type="entry name" value="Memb_transporter_dom"/>
</dbReference>
<reference evidence="7 8" key="2">
    <citation type="journal article" date="2016" name="Sci. Rep.">
        <title>The genome of Rhizobiales bacteria in predatory ants reveals urease gene functions but no genes for nitrogen fixation.</title>
        <authorList>
            <person name="Neuvonen M.M."/>
            <person name="Tamarit D."/>
            <person name="Naslund K."/>
            <person name="Liebig J."/>
            <person name="Feldhaar H."/>
            <person name="Moran N.A."/>
            <person name="Guy L."/>
            <person name="Andersson S.G."/>
        </authorList>
    </citation>
    <scope>NUCLEOTIDE SEQUENCE [LARGE SCALE GENOMIC DNA]</scope>
    <source>
        <strain evidence="7 8">Hsal</strain>
    </source>
</reference>
<protein>
    <submittedName>
        <fullName evidence="7">Fusaric acid resistance like protein</fullName>
    </submittedName>
</protein>
<reference evidence="7 8" key="1">
    <citation type="journal article" date="2010" name="Science">
        <title>Genomic comparison of the ants Camponotus floridanus and Harpegnathos saltator.</title>
        <authorList>
            <person name="Bonasio R."/>
            <person name="Zhang G."/>
            <person name="Ye C."/>
            <person name="Mutti N.S."/>
            <person name="Fang X."/>
            <person name="Qin N."/>
            <person name="Donahue G."/>
            <person name="Yang P."/>
            <person name="Li Q."/>
            <person name="Li C."/>
            <person name="Zhang P."/>
            <person name="Huang Z."/>
            <person name="Berger S.L."/>
            <person name="Reinberg D."/>
            <person name="Wang J."/>
            <person name="Liebig J."/>
        </authorList>
    </citation>
    <scope>NUCLEOTIDE SEQUENCE [LARGE SCALE GENOMIC DNA]</scope>
    <source>
        <strain evidence="7 8">Hsal</strain>
    </source>
</reference>
<dbReference type="GO" id="GO:0016020">
    <property type="term" value="C:membrane"/>
    <property type="evidence" value="ECO:0007669"/>
    <property type="project" value="UniProtKB-SubCell"/>
</dbReference>
<feature type="domain" description="Integral membrane bound transporter" evidence="6">
    <location>
        <begin position="34"/>
        <end position="156"/>
    </location>
</feature>
<accession>A0A1U9JW42</accession>
<sequence length="357" mass="39384">MINLYYFKNRLKLALLQLKENWQDALLSGIAAGIAWFVSQDLLGHPHPFFAAVTALICLAPGLPNHGRQAIYVLIGVITGVLVGEATLLLPPMPTEIRIALVSCIGMLIASAYANIPVIIVQAGVSAVMVFSMGAEVAGFTRLADVMVGTVIGLLFSQLLFTPDPLKILKSSIELLFREVANNYTLAADALENRNMAAALRALKSCARTHAALIALIGNIDVVRDNTRWTLRGRMASREATSLAVRYDQAGIRIYASTLLFCEALSDNMRKKREEVPDWLLPAIRLAAKNSIYLAGRTKRGEGAFIKPDRSMREETPPAWRDCAKSLELAENTLAHFYKSKTRKLRLLTHRLKYPDN</sequence>
<feature type="transmembrane region" description="Helical" evidence="5">
    <location>
        <begin position="99"/>
        <end position="131"/>
    </location>
</feature>
<dbReference type="EMBL" id="CP017315">
    <property type="protein sequence ID" value="AQS42066.1"/>
    <property type="molecule type" value="Genomic_DNA"/>
</dbReference>
<evidence type="ECO:0000313" key="7">
    <source>
        <dbReference type="EMBL" id="AQS42066.1"/>
    </source>
</evidence>
<dbReference type="STRING" id="1902579.BHV28_13830"/>
<keyword evidence="4 5" id="KW-0472">Membrane</keyword>
<evidence type="ECO:0000256" key="3">
    <source>
        <dbReference type="ARBA" id="ARBA00022989"/>
    </source>
</evidence>
<gene>
    <name evidence="7" type="ORF">BHV28_13830</name>
</gene>
<comment type="subcellular location">
    <subcellularLocation>
        <location evidence="1">Membrane</location>
        <topology evidence="1">Multi-pass membrane protein</topology>
    </subcellularLocation>
</comment>
<feature type="transmembrane region" description="Helical" evidence="5">
    <location>
        <begin position="70"/>
        <end position="93"/>
    </location>
</feature>
<keyword evidence="2 5" id="KW-0812">Transmembrane</keyword>
<evidence type="ECO:0000256" key="1">
    <source>
        <dbReference type="ARBA" id="ARBA00004141"/>
    </source>
</evidence>
<proteinExistence type="predicted"/>
<dbReference type="KEGG" id="thd:BHV28_13830"/>
<evidence type="ECO:0000256" key="4">
    <source>
        <dbReference type="ARBA" id="ARBA00023136"/>
    </source>
</evidence>
<evidence type="ECO:0000313" key="8">
    <source>
        <dbReference type="Proteomes" id="UP000188912"/>
    </source>
</evidence>
<evidence type="ECO:0000256" key="5">
    <source>
        <dbReference type="SAM" id="Phobius"/>
    </source>
</evidence>